<evidence type="ECO:0000256" key="1">
    <source>
        <dbReference type="ARBA" id="ARBA00022679"/>
    </source>
</evidence>
<dbReference type="GO" id="GO:0070569">
    <property type="term" value="F:uridylyltransferase activity"/>
    <property type="evidence" value="ECO:0007669"/>
    <property type="project" value="InterPro"/>
</dbReference>
<evidence type="ECO:0000313" key="3">
    <source>
        <dbReference type="EMBL" id="TYH52425.1"/>
    </source>
</evidence>
<keyword evidence="4" id="KW-1185">Reference proteome</keyword>
<name>A0A5D2JD87_GOSTO</name>
<dbReference type="AlphaFoldDB" id="A0A5D2JD87"/>
<protein>
    <submittedName>
        <fullName evidence="3">Uncharacterized protein</fullName>
    </submittedName>
</protein>
<evidence type="ECO:0000313" key="4">
    <source>
        <dbReference type="Proteomes" id="UP000322667"/>
    </source>
</evidence>
<dbReference type="Pfam" id="PF01704">
    <property type="entry name" value="UDPGP"/>
    <property type="match status" value="1"/>
</dbReference>
<dbReference type="EMBL" id="CM017631">
    <property type="protein sequence ID" value="TYH52425.1"/>
    <property type="molecule type" value="Genomic_DNA"/>
</dbReference>
<evidence type="ECO:0000256" key="2">
    <source>
        <dbReference type="ARBA" id="ARBA00022695"/>
    </source>
</evidence>
<organism evidence="3 4">
    <name type="scientific">Gossypium tomentosum</name>
    <name type="common">Hawaiian cotton</name>
    <name type="synonym">Gossypium sandvicense</name>
    <dbReference type="NCBI Taxonomy" id="34277"/>
    <lineage>
        <taxon>Eukaryota</taxon>
        <taxon>Viridiplantae</taxon>
        <taxon>Streptophyta</taxon>
        <taxon>Embryophyta</taxon>
        <taxon>Tracheophyta</taxon>
        <taxon>Spermatophyta</taxon>
        <taxon>Magnoliopsida</taxon>
        <taxon>eudicotyledons</taxon>
        <taxon>Gunneridae</taxon>
        <taxon>Pentapetalae</taxon>
        <taxon>rosids</taxon>
        <taxon>malvids</taxon>
        <taxon>Malvales</taxon>
        <taxon>Malvaceae</taxon>
        <taxon>Malvoideae</taxon>
        <taxon>Gossypium</taxon>
    </lineage>
</organism>
<keyword evidence="1" id="KW-0808">Transferase</keyword>
<reference evidence="3 4" key="1">
    <citation type="submission" date="2019-07" db="EMBL/GenBank/DDBJ databases">
        <title>WGS assembly of Gossypium tomentosum.</title>
        <authorList>
            <person name="Chen Z.J."/>
            <person name="Sreedasyam A."/>
            <person name="Ando A."/>
            <person name="Song Q."/>
            <person name="De L."/>
            <person name="Hulse-Kemp A."/>
            <person name="Ding M."/>
            <person name="Ye W."/>
            <person name="Kirkbride R."/>
            <person name="Jenkins J."/>
            <person name="Plott C."/>
            <person name="Lovell J."/>
            <person name="Lin Y.-M."/>
            <person name="Vaughn R."/>
            <person name="Liu B."/>
            <person name="Li W."/>
            <person name="Simpson S."/>
            <person name="Scheffler B."/>
            <person name="Saski C."/>
            <person name="Grover C."/>
            <person name="Hu G."/>
            <person name="Conover J."/>
            <person name="Carlson J."/>
            <person name="Shu S."/>
            <person name="Boston L."/>
            <person name="Williams M."/>
            <person name="Peterson D."/>
            <person name="Mcgee K."/>
            <person name="Jones D."/>
            <person name="Wendel J."/>
            <person name="Stelly D."/>
            <person name="Grimwood J."/>
            <person name="Schmutz J."/>
        </authorList>
    </citation>
    <scope>NUCLEOTIDE SEQUENCE [LARGE SCALE GENOMIC DNA]</scope>
    <source>
        <strain evidence="3">7179.01</strain>
    </source>
</reference>
<dbReference type="Proteomes" id="UP000322667">
    <property type="component" value="Chromosome D09"/>
</dbReference>
<sequence>MVVTSFLRSSWRPYFLINCSLKMNLRLLKMILDPQNIHRLKDSRFPLNILDKIVSDITESKQLLDKLVVVKYNGALGKNMGFGGPEWGLENTIKGKTSDMVIPSQAVAS</sequence>
<dbReference type="InterPro" id="IPR002618">
    <property type="entry name" value="UDPGP_fam"/>
</dbReference>
<keyword evidence="2" id="KW-0548">Nucleotidyltransferase</keyword>
<accession>A0A5D2JD87</accession>
<proteinExistence type="predicted"/>
<gene>
    <name evidence="3" type="ORF">ES332_D09G027400v1</name>
</gene>